<dbReference type="InterPro" id="IPR007886">
    <property type="entry name" value="AlaDH/PNT_N"/>
</dbReference>
<dbReference type="EMBL" id="CP053564">
    <property type="protein sequence ID" value="QJY49689.1"/>
    <property type="molecule type" value="Genomic_DNA"/>
</dbReference>
<dbReference type="GO" id="GO:0005886">
    <property type="term" value="C:plasma membrane"/>
    <property type="evidence" value="ECO:0007669"/>
    <property type="project" value="TreeGrafter"/>
</dbReference>
<evidence type="ECO:0000313" key="16">
    <source>
        <dbReference type="EMBL" id="QJY49689.1"/>
    </source>
</evidence>
<dbReference type="InterPro" id="IPR008141">
    <property type="entry name" value="Ala_DH"/>
</dbReference>
<comment type="pathway">
    <text evidence="1 8">Amino-acid degradation; L-alanine degradation via dehydrogenase pathway; NH(3) and pyruvate from L-alanine: step 1/1.</text>
</comment>
<dbReference type="InterPro" id="IPR007698">
    <property type="entry name" value="AlaDH/PNT_NAD(H)-bd"/>
</dbReference>
<dbReference type="SMART" id="SM01002">
    <property type="entry name" value="AlaDh_PNT_C"/>
    <property type="match status" value="1"/>
</dbReference>
<comment type="catalytic activity">
    <reaction evidence="8">
        <text>L-alanine + NAD(+) + H2O = pyruvate + NH4(+) + NADH + H(+)</text>
        <dbReference type="Rhea" id="RHEA:18405"/>
        <dbReference type="ChEBI" id="CHEBI:15361"/>
        <dbReference type="ChEBI" id="CHEBI:15377"/>
        <dbReference type="ChEBI" id="CHEBI:15378"/>
        <dbReference type="ChEBI" id="CHEBI:28938"/>
        <dbReference type="ChEBI" id="CHEBI:57540"/>
        <dbReference type="ChEBI" id="CHEBI:57945"/>
        <dbReference type="ChEBI" id="CHEBI:57972"/>
        <dbReference type="EC" id="1.4.1.1"/>
    </reaction>
</comment>
<keyword evidence="11" id="KW-0547">Nucleotide-binding</keyword>
<evidence type="ECO:0000256" key="12">
    <source>
        <dbReference type="PIRSR" id="PIRSR000183-4"/>
    </source>
</evidence>
<evidence type="ECO:0000256" key="11">
    <source>
        <dbReference type="PIRSR" id="PIRSR000183-3"/>
    </source>
</evidence>
<evidence type="ECO:0000259" key="14">
    <source>
        <dbReference type="SMART" id="SM01002"/>
    </source>
</evidence>
<dbReference type="UniPathway" id="UPA00527">
    <property type="reaction ID" value="UER00585"/>
</dbReference>
<dbReference type="Pfam" id="PF01262">
    <property type="entry name" value="AlaDh_PNT_C"/>
    <property type="match status" value="1"/>
</dbReference>
<dbReference type="GO" id="GO:0042853">
    <property type="term" value="P:L-alanine catabolic process"/>
    <property type="evidence" value="ECO:0007669"/>
    <property type="project" value="UniProtKB-UniPathway"/>
</dbReference>
<reference evidence="16 17" key="1">
    <citation type="submission" date="2020-05" db="EMBL/GenBank/DDBJ databases">
        <authorList>
            <person name="Mo P."/>
        </authorList>
    </citation>
    <scope>NUCLEOTIDE SEQUENCE [LARGE SCALE GENOMIC DNA]</scope>
    <source>
        <strain evidence="16 17">Gen01</strain>
    </source>
</reference>
<name>A0A6M6JTE1_9PSEU</name>
<gene>
    <name evidence="16" type="primary">ald</name>
    <name evidence="16" type="ORF">HOP40_31245</name>
</gene>
<dbReference type="InterPro" id="IPR036291">
    <property type="entry name" value="NAD(P)-bd_dom_sf"/>
</dbReference>
<comment type="subunit">
    <text evidence="6">Homohexamer. Trimer of dimers.</text>
</comment>
<keyword evidence="17" id="KW-1185">Reference proteome</keyword>
<evidence type="ECO:0000256" key="5">
    <source>
        <dbReference type="ARBA" id="ARBA00023027"/>
    </source>
</evidence>
<feature type="binding site" evidence="11">
    <location>
        <position position="206"/>
    </location>
    <ligand>
        <name>NAD(+)</name>
        <dbReference type="ChEBI" id="CHEBI:57540"/>
    </ligand>
</feature>
<dbReference type="GO" id="GO:0000166">
    <property type="term" value="F:nucleotide binding"/>
    <property type="evidence" value="ECO:0007669"/>
    <property type="project" value="UniProtKB-KW"/>
</dbReference>
<dbReference type="SUPFAM" id="SSF52283">
    <property type="entry name" value="Formate/glycerate dehydrogenase catalytic domain-like"/>
    <property type="match status" value="1"/>
</dbReference>
<feature type="region of interest" description="Disordered" evidence="13">
    <location>
        <begin position="358"/>
        <end position="377"/>
    </location>
</feature>
<comment type="similarity">
    <text evidence="2 8">Belongs to the AlaDH/PNT family.</text>
</comment>
<feature type="domain" description="Alanine dehydrogenase/pyridine nucleotide transhydrogenase N-terminal" evidence="15">
    <location>
        <begin position="7"/>
        <end position="140"/>
    </location>
</feature>
<dbReference type="Gene3D" id="3.40.50.720">
    <property type="entry name" value="NAD(P)-binding Rossmann-like Domain"/>
    <property type="match status" value="2"/>
</dbReference>
<dbReference type="EC" id="1.4.1.1" evidence="3 8"/>
<feature type="binding site" evidence="12">
    <location>
        <position position="330"/>
    </location>
    <ligand>
        <name>Mg(2+)</name>
        <dbReference type="ChEBI" id="CHEBI:18420"/>
    </ligand>
</feature>
<dbReference type="SMART" id="SM01003">
    <property type="entry name" value="AlaDh_PNT_N"/>
    <property type="match status" value="1"/>
</dbReference>
<evidence type="ECO:0000313" key="17">
    <source>
        <dbReference type="Proteomes" id="UP000505377"/>
    </source>
</evidence>
<dbReference type="PIRSF" id="PIRSF000183">
    <property type="entry name" value="Alanine_dh"/>
    <property type="match status" value="1"/>
</dbReference>
<proteinExistence type="inferred from homology"/>
<dbReference type="Pfam" id="PF05222">
    <property type="entry name" value="AlaDh_PNT_N"/>
    <property type="match status" value="1"/>
</dbReference>
<evidence type="ECO:0000259" key="15">
    <source>
        <dbReference type="SMART" id="SM01003"/>
    </source>
</evidence>
<protein>
    <recommendedName>
        <fullName evidence="7 8">Alanine dehydrogenase</fullName>
        <ecNumber evidence="3 8">1.4.1.1</ecNumber>
    </recommendedName>
</protein>
<keyword evidence="4 8" id="KW-0560">Oxidoreductase</keyword>
<comment type="function">
    <text evidence="8">Catalyzes the reversible reductive amination of pyruvate to L-alanine.</text>
</comment>
<sequence length="377" mass="39082">MSTLVVGVPSEIKDNENRVAMTPDGVVELVHAGHRVVVQAGAGEGSRFTDDEYTAAGAELLPDADGVFAAADLIVKVKEPVPAEYHRFREGQQLFTYLHLAADRGLTEFLLERCISSIAYETVQTADGKLPLLTPMSEVAGRMAVQAAAHHLESPSGGSGILLGGVPGTPAGKVLIIGGGVSGTEAAKIALGMRAMVRVLDTNPNRLAYLSDIFGGRLDLITPNRARTAAYVAEADVVIGAVLVPGAKAPTLVTREMIAAMRPGSVVVDIAIDQGGCFETSRPTTHSDPTYVEEGVTHYCVANIPGAVARTSTLALTSATLPYLVKVARHGVVGAAAGDPALRLGLSTLDGKLTNHPVAEAHGLPSTDAAELLTAHP</sequence>
<keyword evidence="5 8" id="KW-0520">NAD</keyword>
<dbReference type="NCBIfam" id="TIGR00518">
    <property type="entry name" value="alaDH"/>
    <property type="match status" value="1"/>
</dbReference>
<feature type="domain" description="Alanine dehydrogenase/pyridine nucleotide transhydrogenase NAD(H)-binding" evidence="14">
    <location>
        <begin position="152"/>
        <end position="300"/>
    </location>
</feature>
<dbReference type="PANTHER" id="PTHR42795">
    <property type="entry name" value="ALANINE DEHYDROGENASE"/>
    <property type="match status" value="1"/>
</dbReference>
<feature type="binding site" evidence="11">
    <location>
        <begin position="242"/>
        <end position="243"/>
    </location>
    <ligand>
        <name>NAD(+)</name>
        <dbReference type="ChEBI" id="CHEBI:57540"/>
    </ligand>
</feature>
<dbReference type="RefSeq" id="WP_172166096.1">
    <property type="nucleotide sequence ID" value="NZ_CP053564.1"/>
</dbReference>
<dbReference type="Proteomes" id="UP000505377">
    <property type="component" value="Chromosome"/>
</dbReference>
<dbReference type="GO" id="GO:0000286">
    <property type="term" value="F:alanine dehydrogenase activity"/>
    <property type="evidence" value="ECO:0007669"/>
    <property type="project" value="UniProtKB-UniRule"/>
</dbReference>
<evidence type="ECO:0000256" key="6">
    <source>
        <dbReference type="ARBA" id="ARBA00065528"/>
    </source>
</evidence>
<feature type="binding site" evidence="11">
    <location>
        <position position="137"/>
    </location>
    <ligand>
        <name>NAD(+)</name>
        <dbReference type="ChEBI" id="CHEBI:57540"/>
    </ligand>
</feature>
<evidence type="ECO:0000256" key="8">
    <source>
        <dbReference type="PIRNR" id="PIRNR000183"/>
    </source>
</evidence>
<evidence type="ECO:0000256" key="2">
    <source>
        <dbReference type="ARBA" id="ARBA00005689"/>
    </source>
</evidence>
<evidence type="ECO:0000256" key="1">
    <source>
        <dbReference type="ARBA" id="ARBA00005206"/>
    </source>
</evidence>
<accession>A0A6M6JTE1</accession>
<evidence type="ECO:0000256" key="7">
    <source>
        <dbReference type="ARBA" id="ARBA00072341"/>
    </source>
</evidence>
<evidence type="ECO:0000256" key="4">
    <source>
        <dbReference type="ARBA" id="ARBA00023002"/>
    </source>
</evidence>
<feature type="active site" description="Proton donor/acceptor" evidence="9">
    <location>
        <position position="273"/>
    </location>
</feature>
<dbReference type="PROSITE" id="PS00836">
    <property type="entry name" value="ALADH_PNT_1"/>
    <property type="match status" value="1"/>
</dbReference>
<evidence type="ECO:0000256" key="13">
    <source>
        <dbReference type="SAM" id="MobiDB-lite"/>
    </source>
</evidence>
<feature type="binding site" evidence="11">
    <location>
        <position position="282"/>
    </location>
    <ligand>
        <name>NAD(+)</name>
        <dbReference type="ChEBI" id="CHEBI:57540"/>
    </ligand>
</feature>
<feature type="active site" description="Proton donor/acceptor" evidence="9">
    <location>
        <position position="99"/>
    </location>
</feature>
<feature type="binding site" evidence="11">
    <location>
        <position position="201"/>
    </location>
    <ligand>
        <name>NAD(+)</name>
        <dbReference type="ChEBI" id="CHEBI:57540"/>
    </ligand>
</feature>
<feature type="binding site" evidence="10">
    <location>
        <position position="78"/>
    </location>
    <ligand>
        <name>substrate</name>
    </ligand>
</feature>
<dbReference type="InterPro" id="IPR008142">
    <property type="entry name" value="AlaDH/PNT_CS1"/>
</dbReference>
<evidence type="ECO:0000256" key="9">
    <source>
        <dbReference type="PIRSR" id="PIRSR000183-1"/>
    </source>
</evidence>
<dbReference type="PANTHER" id="PTHR42795:SF1">
    <property type="entry name" value="ALANINE DEHYDROGENASE"/>
    <property type="match status" value="1"/>
</dbReference>
<dbReference type="CDD" id="cd05305">
    <property type="entry name" value="L-AlaDH"/>
    <property type="match status" value="1"/>
</dbReference>
<feature type="binding site" evidence="10">
    <location>
        <position position="18"/>
    </location>
    <ligand>
        <name>substrate</name>
    </ligand>
</feature>
<dbReference type="FunFam" id="3.40.50.720:FF:000049">
    <property type="entry name" value="Alanine dehydrogenase"/>
    <property type="match status" value="1"/>
</dbReference>
<evidence type="ECO:0000256" key="10">
    <source>
        <dbReference type="PIRSR" id="PIRSR000183-2"/>
    </source>
</evidence>
<feature type="binding site" evidence="11">
    <location>
        <begin position="270"/>
        <end position="273"/>
    </location>
    <ligand>
        <name>NAD(+)</name>
        <dbReference type="ChEBI" id="CHEBI:57540"/>
    </ligand>
</feature>
<dbReference type="SUPFAM" id="SSF51735">
    <property type="entry name" value="NAD(P)-binding Rossmann-fold domains"/>
    <property type="match status" value="1"/>
</dbReference>
<dbReference type="KEGG" id="pbro:HOP40_31245"/>
<dbReference type="AlphaFoldDB" id="A0A6M6JTE1"/>
<evidence type="ECO:0000256" key="3">
    <source>
        <dbReference type="ARBA" id="ARBA00012897"/>
    </source>
</evidence>
<organism evidence="16 17">
    <name type="scientific">Pseudonocardia broussonetiae</name>
    <dbReference type="NCBI Taxonomy" id="2736640"/>
    <lineage>
        <taxon>Bacteria</taxon>
        <taxon>Bacillati</taxon>
        <taxon>Actinomycetota</taxon>
        <taxon>Actinomycetes</taxon>
        <taxon>Pseudonocardiales</taxon>
        <taxon>Pseudonocardiaceae</taxon>
        <taxon>Pseudonocardia</taxon>
    </lineage>
</organism>